<dbReference type="InterPro" id="IPR054467">
    <property type="entry name" value="YkoP-like_dom"/>
</dbReference>
<comment type="caution">
    <text evidence="2">The sequence shown here is derived from an EMBL/GenBank/DDBJ whole genome shotgun (WGS) entry which is preliminary data.</text>
</comment>
<protein>
    <recommendedName>
        <fullName evidence="1">YkoP-like domain-containing protein</fullName>
    </recommendedName>
</protein>
<organism evidence="2 3">
    <name type="scientific">Desmospora activa DSM 45169</name>
    <dbReference type="NCBI Taxonomy" id="1121389"/>
    <lineage>
        <taxon>Bacteria</taxon>
        <taxon>Bacillati</taxon>
        <taxon>Bacillota</taxon>
        <taxon>Bacilli</taxon>
        <taxon>Bacillales</taxon>
        <taxon>Thermoactinomycetaceae</taxon>
        <taxon>Desmospora</taxon>
    </lineage>
</organism>
<feature type="domain" description="YkoP-like" evidence="1">
    <location>
        <begin position="6"/>
        <end position="191"/>
    </location>
</feature>
<dbReference type="RefSeq" id="WP_107726292.1">
    <property type="nucleotide sequence ID" value="NZ_PZZP01000001.1"/>
</dbReference>
<evidence type="ECO:0000259" key="1">
    <source>
        <dbReference type="Pfam" id="PF22790"/>
    </source>
</evidence>
<sequence>MVTGGIIHLWRVVDWIYFHISRLQYVDQENQNLFRVVIKRYRGESLTTRDGVKLHPGDRYAKLHLHNWRLAQLLRSARKNGGQSVTALRMELMVMRRIRQSLPALAMFINQHPHSEEIQVLAGTTFLFRGADHLGFDIADFNHPWKSKSKTMLLKLILLFCQPTQWKQLYSRRGLVPKRVFISRHQLNRTYKMRTEP</sequence>
<dbReference type="Proteomes" id="UP000241639">
    <property type="component" value="Unassembled WGS sequence"/>
</dbReference>
<dbReference type="Pfam" id="PF22790">
    <property type="entry name" value="YkoP"/>
    <property type="match status" value="1"/>
</dbReference>
<gene>
    <name evidence="2" type="ORF">C8J48_1973</name>
</gene>
<evidence type="ECO:0000313" key="2">
    <source>
        <dbReference type="EMBL" id="PTM59358.1"/>
    </source>
</evidence>
<keyword evidence="3" id="KW-1185">Reference proteome</keyword>
<dbReference type="OrthoDB" id="1951946at2"/>
<name>A0A2T4ZBU6_9BACL</name>
<dbReference type="AlphaFoldDB" id="A0A2T4ZBU6"/>
<reference evidence="2 3" key="1">
    <citation type="submission" date="2018-04" db="EMBL/GenBank/DDBJ databases">
        <title>Genomic Encyclopedia of Archaeal and Bacterial Type Strains, Phase II (KMG-II): from individual species to whole genera.</title>
        <authorList>
            <person name="Goeker M."/>
        </authorList>
    </citation>
    <scope>NUCLEOTIDE SEQUENCE [LARGE SCALE GENOMIC DNA]</scope>
    <source>
        <strain evidence="2 3">DSM 45169</strain>
    </source>
</reference>
<evidence type="ECO:0000313" key="3">
    <source>
        <dbReference type="Proteomes" id="UP000241639"/>
    </source>
</evidence>
<dbReference type="EMBL" id="PZZP01000001">
    <property type="protein sequence ID" value="PTM59358.1"/>
    <property type="molecule type" value="Genomic_DNA"/>
</dbReference>
<accession>A0A2T4ZBU6</accession>
<proteinExistence type="predicted"/>